<dbReference type="SUPFAM" id="SSF56935">
    <property type="entry name" value="Porins"/>
    <property type="match status" value="1"/>
</dbReference>
<feature type="signal peptide" evidence="8">
    <location>
        <begin position="1"/>
        <end position="24"/>
    </location>
</feature>
<reference evidence="11" key="1">
    <citation type="journal article" date="2019" name="Int. J. Syst. Evol. Microbiol.">
        <title>The Global Catalogue of Microorganisms (GCM) 10K type strain sequencing project: providing services to taxonomists for standard genome sequencing and annotation.</title>
        <authorList>
            <consortium name="The Broad Institute Genomics Platform"/>
            <consortium name="The Broad Institute Genome Sequencing Center for Infectious Disease"/>
            <person name="Wu L."/>
            <person name="Ma J."/>
        </authorList>
    </citation>
    <scope>NUCLEOTIDE SEQUENCE [LARGE SCALE GENOMIC DNA]</scope>
    <source>
        <strain evidence="11">CCUG 58938</strain>
    </source>
</reference>
<dbReference type="Pfam" id="PF07715">
    <property type="entry name" value="Plug"/>
    <property type="match status" value="1"/>
</dbReference>
<dbReference type="NCBIfam" id="TIGR04056">
    <property type="entry name" value="OMP_RagA_SusC"/>
    <property type="match status" value="1"/>
</dbReference>
<dbReference type="Proteomes" id="UP001597112">
    <property type="component" value="Unassembled WGS sequence"/>
</dbReference>
<dbReference type="InterPro" id="IPR036942">
    <property type="entry name" value="Beta-barrel_TonB_sf"/>
</dbReference>
<dbReference type="InterPro" id="IPR023996">
    <property type="entry name" value="TonB-dep_OMP_SusC/RagA"/>
</dbReference>
<evidence type="ECO:0000256" key="1">
    <source>
        <dbReference type="ARBA" id="ARBA00004571"/>
    </source>
</evidence>
<dbReference type="NCBIfam" id="TIGR04057">
    <property type="entry name" value="SusC_RagA_signa"/>
    <property type="match status" value="1"/>
</dbReference>
<comment type="similarity">
    <text evidence="7">Belongs to the TonB-dependent receptor family.</text>
</comment>
<dbReference type="SUPFAM" id="SSF49464">
    <property type="entry name" value="Carboxypeptidase regulatory domain-like"/>
    <property type="match status" value="1"/>
</dbReference>
<keyword evidence="4 7" id="KW-0812">Transmembrane</keyword>
<dbReference type="InterPro" id="IPR039426">
    <property type="entry name" value="TonB-dep_rcpt-like"/>
</dbReference>
<accession>A0ABW3JXQ4</accession>
<name>A0ABW3JXQ4_9BACT</name>
<evidence type="ECO:0000313" key="10">
    <source>
        <dbReference type="EMBL" id="MFD0998777.1"/>
    </source>
</evidence>
<evidence type="ECO:0000256" key="4">
    <source>
        <dbReference type="ARBA" id="ARBA00022692"/>
    </source>
</evidence>
<comment type="subcellular location">
    <subcellularLocation>
        <location evidence="1 7">Cell outer membrane</location>
        <topology evidence="1 7">Multi-pass membrane protein</topology>
    </subcellularLocation>
</comment>
<keyword evidence="11" id="KW-1185">Reference proteome</keyword>
<sequence length="1089" mass="117472">MKKLYRSMSLSLAMMLMLASVALAQERIVTGTITDETGTGMPGVNVLVKGTSAGTATDTEGKFRIAVPNSDAILIVTFVGYSTTEVPVGSRSVVDVALNPDVTTFQEIVVTGYTTENRREVTGAVSTIRPAELVAVPSGNVEQQLQGRVPGVTVITNGQPGTTSVVRIRGFGAFGGNDPLIIIDGLPVGASDFLSPDDIESTTVLKDAASASIYGARAANGVIVYTTKKGKKSDGKLRVNYDGVLGVTVPGKVDNIMNPQEQADWTWNAIRNTATQLGETPEFKSDQYGNGATPVLPDYLKVGDASGVVGSIDLNAERAKYNNDASKGAVYLVIPANKSGTNWWDEITRPARLHRHNLSFSGGGDRSAFYVSLGVQDQDGILIHQNFKRYTFRINSEHNVHKNFRIGQNIQFTYLSRKGIIGGSGGRGAANEESDVLSAFRMPAIIPVHDAFGGYAGTIAKGFNNPRNPVAARDRSSDNGSYSILGFGNIYAELDLLKHLTWRTSFGGGFSNNYFNSYTFPSYENSENNSSFTYAEGAGSFATWTLTNTAQYKNKFDAHSIDILAGVEALNTGTGRSVNGSGLNPFLYDLNYINVTNTQPGGRVTGSTYSKGVNFYSIFGQLKYNFNEKYMLTGVIRRDGSSRFASRNRFGVFPAVSVAWRASEEEFLKGLNFISDLKIRGGWGEMGNSNNVDPNNQFSLWNASLGLAAYDIAGSNSGVTSGLYRSRIGNPNAKWETSSTTNIGFDASLFDGKIDIAFDVWRKNTRDLLYGSETAAVVGPQATDPSINIAKMRNAGVDIEITTRGDVGTSGVNYEVKATGSFLNNEIVSLVPGVEYFDGGNTRNGNVIRNQVGRAISSYFGYKVVGLYQDAADVANSPTQEGAAPGRFKYADINGRDAEGNLTNAPDGKINADDRTYLGDPVPDFSGGINIKLKYQNFELETFLGVFLGFENYNFSKWFTDFYPSFTGAAIGTNVKDSWTFERGGNTVPIFENVSNFSTNTQSNSYYIEKGNYARLTNLQIAYNLPSDMLGNWGITRARIYLQATNLFTISNYSGLDPGVGGAADTTLGLDFGNPPVTRGFNIGVNLGL</sequence>
<dbReference type="PROSITE" id="PS52016">
    <property type="entry name" value="TONB_DEPENDENT_REC_3"/>
    <property type="match status" value="1"/>
</dbReference>
<protein>
    <submittedName>
        <fullName evidence="10">SusC/RagA family TonB-linked outer membrane protein</fullName>
    </submittedName>
</protein>
<dbReference type="Gene3D" id="2.170.130.10">
    <property type="entry name" value="TonB-dependent receptor, plug domain"/>
    <property type="match status" value="1"/>
</dbReference>
<dbReference type="Gene3D" id="2.60.40.1120">
    <property type="entry name" value="Carboxypeptidase-like, regulatory domain"/>
    <property type="match status" value="1"/>
</dbReference>
<gene>
    <name evidence="10" type="ORF">ACFQ21_05640</name>
</gene>
<evidence type="ECO:0000256" key="6">
    <source>
        <dbReference type="ARBA" id="ARBA00023237"/>
    </source>
</evidence>
<keyword evidence="6 7" id="KW-0998">Cell outer membrane</keyword>
<dbReference type="RefSeq" id="WP_377576028.1">
    <property type="nucleotide sequence ID" value="NZ_JBHTKA010000001.1"/>
</dbReference>
<evidence type="ECO:0000256" key="2">
    <source>
        <dbReference type="ARBA" id="ARBA00022448"/>
    </source>
</evidence>
<dbReference type="InterPro" id="IPR008969">
    <property type="entry name" value="CarboxyPept-like_regulatory"/>
</dbReference>
<dbReference type="Pfam" id="PF13715">
    <property type="entry name" value="CarbopepD_reg_2"/>
    <property type="match status" value="1"/>
</dbReference>
<comment type="caution">
    <text evidence="10">The sequence shown here is derived from an EMBL/GenBank/DDBJ whole genome shotgun (WGS) entry which is preliminary data.</text>
</comment>
<proteinExistence type="inferred from homology"/>
<dbReference type="InterPro" id="IPR037066">
    <property type="entry name" value="Plug_dom_sf"/>
</dbReference>
<evidence type="ECO:0000256" key="7">
    <source>
        <dbReference type="PROSITE-ProRule" id="PRU01360"/>
    </source>
</evidence>
<evidence type="ECO:0000256" key="3">
    <source>
        <dbReference type="ARBA" id="ARBA00022452"/>
    </source>
</evidence>
<dbReference type="EMBL" id="JBHTKA010000001">
    <property type="protein sequence ID" value="MFD0998777.1"/>
    <property type="molecule type" value="Genomic_DNA"/>
</dbReference>
<evidence type="ECO:0000256" key="5">
    <source>
        <dbReference type="ARBA" id="ARBA00023136"/>
    </source>
</evidence>
<keyword evidence="5 7" id="KW-0472">Membrane</keyword>
<evidence type="ECO:0000256" key="8">
    <source>
        <dbReference type="SAM" id="SignalP"/>
    </source>
</evidence>
<keyword evidence="2 7" id="KW-0813">Transport</keyword>
<keyword evidence="3 7" id="KW-1134">Transmembrane beta strand</keyword>
<feature type="chain" id="PRO_5047541145" evidence="8">
    <location>
        <begin position="25"/>
        <end position="1089"/>
    </location>
</feature>
<evidence type="ECO:0000259" key="9">
    <source>
        <dbReference type="Pfam" id="PF07715"/>
    </source>
</evidence>
<dbReference type="InterPro" id="IPR012910">
    <property type="entry name" value="Plug_dom"/>
</dbReference>
<dbReference type="InterPro" id="IPR023997">
    <property type="entry name" value="TonB-dep_OMP_SusC/RagA_CS"/>
</dbReference>
<evidence type="ECO:0000313" key="11">
    <source>
        <dbReference type="Proteomes" id="UP001597112"/>
    </source>
</evidence>
<organism evidence="10 11">
    <name type="scientific">Ohtaekwangia kribbensis</name>
    <dbReference type="NCBI Taxonomy" id="688913"/>
    <lineage>
        <taxon>Bacteria</taxon>
        <taxon>Pseudomonadati</taxon>
        <taxon>Bacteroidota</taxon>
        <taxon>Cytophagia</taxon>
        <taxon>Cytophagales</taxon>
        <taxon>Fulvivirgaceae</taxon>
        <taxon>Ohtaekwangia</taxon>
    </lineage>
</organism>
<dbReference type="Gene3D" id="2.40.170.20">
    <property type="entry name" value="TonB-dependent receptor, beta-barrel domain"/>
    <property type="match status" value="1"/>
</dbReference>
<feature type="domain" description="TonB-dependent receptor plug" evidence="9">
    <location>
        <begin position="118"/>
        <end position="222"/>
    </location>
</feature>
<keyword evidence="8" id="KW-0732">Signal</keyword>